<organism evidence="2">
    <name type="scientific">Timema poppense</name>
    <name type="common">Walking stick</name>
    <dbReference type="NCBI Taxonomy" id="170557"/>
    <lineage>
        <taxon>Eukaryota</taxon>
        <taxon>Metazoa</taxon>
        <taxon>Ecdysozoa</taxon>
        <taxon>Arthropoda</taxon>
        <taxon>Hexapoda</taxon>
        <taxon>Insecta</taxon>
        <taxon>Pterygota</taxon>
        <taxon>Neoptera</taxon>
        <taxon>Polyneoptera</taxon>
        <taxon>Phasmatodea</taxon>
        <taxon>Timematodea</taxon>
        <taxon>Timematoidea</taxon>
        <taxon>Timematidae</taxon>
        <taxon>Timema</taxon>
    </lineage>
</organism>
<proteinExistence type="predicted"/>
<gene>
    <name evidence="2" type="ORF">TPSB3V08_LOCUS14188</name>
</gene>
<evidence type="ECO:0000313" key="2">
    <source>
        <dbReference type="EMBL" id="CAD7420773.1"/>
    </source>
</evidence>
<dbReference type="AlphaFoldDB" id="A0A7R9DU38"/>
<protein>
    <submittedName>
        <fullName evidence="2">Uncharacterized protein</fullName>
    </submittedName>
</protein>
<sequence length="139" mass="15013">MEKTILTIGVTPNNKLRLALNVLSCLSKNTLGALRRKDEATGLFLHAERSAAYLHDKLNKRPVAARSKVSTLTTDWTADDGGDPGSIQRQHPSPTSGCNLIAVKGGTHIFSLLIDILAMSGDKTRDSKAQLKDVSYLLS</sequence>
<name>A0A7R9DU38_TIMPO</name>
<dbReference type="EMBL" id="OD036896">
    <property type="protein sequence ID" value="CAD7420773.1"/>
    <property type="molecule type" value="Genomic_DNA"/>
</dbReference>
<feature type="region of interest" description="Disordered" evidence="1">
    <location>
        <begin position="74"/>
        <end position="94"/>
    </location>
</feature>
<reference evidence="2" key="1">
    <citation type="submission" date="2020-11" db="EMBL/GenBank/DDBJ databases">
        <authorList>
            <person name="Tran Van P."/>
        </authorList>
    </citation>
    <scope>NUCLEOTIDE SEQUENCE</scope>
</reference>
<evidence type="ECO:0000256" key="1">
    <source>
        <dbReference type="SAM" id="MobiDB-lite"/>
    </source>
</evidence>
<accession>A0A7R9DU38</accession>